<dbReference type="InterPro" id="IPR045795">
    <property type="entry name" value="SLT_4"/>
</dbReference>
<feature type="domain" description="Transglycosylase SLT" evidence="1">
    <location>
        <begin position="51"/>
        <end position="222"/>
    </location>
</feature>
<evidence type="ECO:0000313" key="3">
    <source>
        <dbReference type="Proteomes" id="UP000183986"/>
    </source>
</evidence>
<proteinExistence type="predicted"/>
<dbReference type="Proteomes" id="UP000183986">
    <property type="component" value="Unassembled WGS sequence"/>
</dbReference>
<evidence type="ECO:0000313" key="2">
    <source>
        <dbReference type="EMBL" id="OJS99599.1"/>
    </source>
</evidence>
<gene>
    <name evidence="2" type="ORF">BEE62_05605</name>
</gene>
<dbReference type="EMBL" id="MPKY01000001">
    <property type="protein sequence ID" value="OJS99599.1"/>
    <property type="molecule type" value="Genomic_DNA"/>
</dbReference>
<dbReference type="SUPFAM" id="SSF53955">
    <property type="entry name" value="Lysozyme-like"/>
    <property type="match status" value="1"/>
</dbReference>
<dbReference type="Pfam" id="PF19489">
    <property type="entry name" value="SLT_4"/>
    <property type="match status" value="1"/>
</dbReference>
<reference evidence="2" key="1">
    <citation type="submission" date="2016-11" db="EMBL/GenBank/DDBJ databases">
        <title>Draft Genome Sequence of Marinobacter hydrocarbonoclasticus strain STW2, a polyaromatic aromatic hydrocarbon degrading and denitrifying bacterium from rhizosphere of Seagrass Enhalus acodoides.</title>
        <authorList>
            <person name="Ling J."/>
            <person name="Dong J."/>
        </authorList>
    </citation>
    <scope>NUCLEOTIDE SEQUENCE [LARGE SCALE GENOMIC DNA]</scope>
    <source>
        <strain evidence="2">STW2</strain>
    </source>
</reference>
<name>A0A1M2UW60_MARNT</name>
<protein>
    <submittedName>
        <fullName evidence="2">Lysozyme-like domain containing protein</fullName>
    </submittedName>
</protein>
<keyword evidence="3" id="KW-1185">Reference proteome</keyword>
<dbReference type="InterPro" id="IPR023346">
    <property type="entry name" value="Lysozyme-like_dom_sf"/>
</dbReference>
<dbReference type="OrthoDB" id="9789144at2"/>
<sequence>MVGKWRRRTRKSRKIRNKRFNVWRSRLSWYGLPLLGLVIGTWATLRFSLLAPEPPANPENICEIFREHTVWYDYARASEEKWGTPIATQLAFVYYESSFRSHARPPRTRLWGLIPWKRPTTAYGYAQALDPAWGEYLVANDASWRTVRTDMQYALDFVGWYNHLSNRQLGIPFSSPRQLYLAYHEGRGGYARRSYEQKPAIQSLAQRVQNRAFRYDTQLKQCEAEFQCWRWYQFWPFCKADN</sequence>
<organism evidence="2 3">
    <name type="scientific">Marinobacter nauticus</name>
    <name type="common">Marinobacter hydrocarbonoclasticus</name>
    <name type="synonym">Marinobacter aquaeolei</name>
    <dbReference type="NCBI Taxonomy" id="2743"/>
    <lineage>
        <taxon>Bacteria</taxon>
        <taxon>Pseudomonadati</taxon>
        <taxon>Pseudomonadota</taxon>
        <taxon>Gammaproteobacteria</taxon>
        <taxon>Pseudomonadales</taxon>
        <taxon>Marinobacteraceae</taxon>
        <taxon>Marinobacter</taxon>
    </lineage>
</organism>
<dbReference type="AlphaFoldDB" id="A0A1M2UW60"/>
<evidence type="ECO:0000259" key="1">
    <source>
        <dbReference type="Pfam" id="PF19489"/>
    </source>
</evidence>
<dbReference type="Gene3D" id="1.10.530.10">
    <property type="match status" value="1"/>
</dbReference>
<comment type="caution">
    <text evidence="2">The sequence shown here is derived from an EMBL/GenBank/DDBJ whole genome shotgun (WGS) entry which is preliminary data.</text>
</comment>
<accession>A0A1M2UW60</accession>